<dbReference type="Proteomes" id="UP000006906">
    <property type="component" value="Chromosome 4"/>
</dbReference>
<dbReference type="InParanoid" id="A0A2K3DTP0"/>
<evidence type="ECO:0000313" key="2">
    <source>
        <dbReference type="Proteomes" id="UP000006906"/>
    </source>
</evidence>
<accession>A0A2K3DTP0</accession>
<dbReference type="RefSeq" id="XP_042925080.1">
    <property type="nucleotide sequence ID" value="XM_043061825.1"/>
</dbReference>
<sequence>MPGARPAAMPCAGSTASPFFSPGLQLHLALSTHSLAHGVQDLTTQPQGPSLPTYPVLLVGATTTLGKQSYRTIQNLPDM</sequence>
<organism evidence="1 2">
    <name type="scientific">Chlamydomonas reinhardtii</name>
    <name type="common">Chlamydomonas smithii</name>
    <dbReference type="NCBI Taxonomy" id="3055"/>
    <lineage>
        <taxon>Eukaryota</taxon>
        <taxon>Viridiplantae</taxon>
        <taxon>Chlorophyta</taxon>
        <taxon>core chlorophytes</taxon>
        <taxon>Chlorophyceae</taxon>
        <taxon>CS clade</taxon>
        <taxon>Chlamydomonadales</taxon>
        <taxon>Chlamydomonadaceae</taxon>
        <taxon>Chlamydomonas</taxon>
    </lineage>
</organism>
<evidence type="ECO:0000313" key="1">
    <source>
        <dbReference type="EMBL" id="PNW83892.1"/>
    </source>
</evidence>
<gene>
    <name evidence="1" type="ORF">CHLRE_04g217987v5</name>
</gene>
<dbReference type="AlphaFoldDB" id="A0A2K3DTP0"/>
<dbReference type="Gramene" id="PNW83892">
    <property type="protein sequence ID" value="PNW83892"/>
    <property type="gene ID" value="CHLRE_04g217987v5"/>
</dbReference>
<dbReference type="KEGG" id="cre:CHLRE_04g217987v5"/>
<dbReference type="GeneID" id="66053207"/>
<protein>
    <submittedName>
        <fullName evidence="1">Uncharacterized protein</fullName>
    </submittedName>
</protein>
<dbReference type="EMBL" id="CM008965">
    <property type="protein sequence ID" value="PNW83892.1"/>
    <property type="molecule type" value="Genomic_DNA"/>
</dbReference>
<name>A0A2K3DTP0_CHLRE</name>
<reference evidence="1 2" key="1">
    <citation type="journal article" date="2007" name="Science">
        <title>The Chlamydomonas genome reveals the evolution of key animal and plant functions.</title>
        <authorList>
            <person name="Merchant S.S."/>
            <person name="Prochnik S.E."/>
            <person name="Vallon O."/>
            <person name="Harris E.H."/>
            <person name="Karpowicz S.J."/>
            <person name="Witman G.B."/>
            <person name="Terry A."/>
            <person name="Salamov A."/>
            <person name="Fritz-Laylin L.K."/>
            <person name="Marechal-Drouard L."/>
            <person name="Marshall W.F."/>
            <person name="Qu L.H."/>
            <person name="Nelson D.R."/>
            <person name="Sanderfoot A.A."/>
            <person name="Spalding M.H."/>
            <person name="Kapitonov V.V."/>
            <person name="Ren Q."/>
            <person name="Ferris P."/>
            <person name="Lindquist E."/>
            <person name="Shapiro H."/>
            <person name="Lucas S.M."/>
            <person name="Grimwood J."/>
            <person name="Schmutz J."/>
            <person name="Cardol P."/>
            <person name="Cerutti H."/>
            <person name="Chanfreau G."/>
            <person name="Chen C.L."/>
            <person name="Cognat V."/>
            <person name="Croft M.T."/>
            <person name="Dent R."/>
            <person name="Dutcher S."/>
            <person name="Fernandez E."/>
            <person name="Fukuzawa H."/>
            <person name="Gonzalez-Ballester D."/>
            <person name="Gonzalez-Halphen D."/>
            <person name="Hallmann A."/>
            <person name="Hanikenne M."/>
            <person name="Hippler M."/>
            <person name="Inwood W."/>
            <person name="Jabbari K."/>
            <person name="Kalanon M."/>
            <person name="Kuras R."/>
            <person name="Lefebvre P.A."/>
            <person name="Lemaire S.D."/>
            <person name="Lobanov A.V."/>
            <person name="Lohr M."/>
            <person name="Manuell A."/>
            <person name="Meier I."/>
            <person name="Mets L."/>
            <person name="Mittag M."/>
            <person name="Mittelmeier T."/>
            <person name="Moroney J.V."/>
            <person name="Moseley J."/>
            <person name="Napoli C."/>
            <person name="Nedelcu A.M."/>
            <person name="Niyogi K."/>
            <person name="Novoselov S.V."/>
            <person name="Paulsen I.T."/>
            <person name="Pazour G."/>
            <person name="Purton S."/>
            <person name="Ral J.P."/>
            <person name="Riano-Pachon D.M."/>
            <person name="Riekhof W."/>
            <person name="Rymarquis L."/>
            <person name="Schroda M."/>
            <person name="Stern D."/>
            <person name="Umen J."/>
            <person name="Willows R."/>
            <person name="Wilson N."/>
            <person name="Zimmer S.L."/>
            <person name="Allmer J."/>
            <person name="Balk J."/>
            <person name="Bisova K."/>
            <person name="Chen C.J."/>
            <person name="Elias M."/>
            <person name="Gendler K."/>
            <person name="Hauser C."/>
            <person name="Lamb M.R."/>
            <person name="Ledford H."/>
            <person name="Long J.C."/>
            <person name="Minagawa J."/>
            <person name="Page M.D."/>
            <person name="Pan J."/>
            <person name="Pootakham W."/>
            <person name="Roje S."/>
            <person name="Rose A."/>
            <person name="Stahlberg E."/>
            <person name="Terauchi A.M."/>
            <person name="Yang P."/>
            <person name="Ball S."/>
            <person name="Bowler C."/>
            <person name="Dieckmann C.L."/>
            <person name="Gladyshev V.N."/>
            <person name="Green P."/>
            <person name="Jorgensen R."/>
            <person name="Mayfield S."/>
            <person name="Mueller-Roeber B."/>
            <person name="Rajamani S."/>
            <person name="Sayre R.T."/>
            <person name="Brokstein P."/>
            <person name="Dubchak I."/>
            <person name="Goodstein D."/>
            <person name="Hornick L."/>
            <person name="Huang Y.W."/>
            <person name="Jhaveri J."/>
            <person name="Luo Y."/>
            <person name="Martinez D."/>
            <person name="Ngau W.C."/>
            <person name="Otillar B."/>
            <person name="Poliakov A."/>
            <person name="Porter A."/>
            <person name="Szajkowski L."/>
            <person name="Werner G."/>
            <person name="Zhou K."/>
            <person name="Grigoriev I.V."/>
            <person name="Rokhsar D.S."/>
            <person name="Grossman A.R."/>
        </authorList>
    </citation>
    <scope>NUCLEOTIDE SEQUENCE [LARGE SCALE GENOMIC DNA]</scope>
    <source>
        <strain evidence="2">CC-503</strain>
    </source>
</reference>
<keyword evidence="2" id="KW-1185">Reference proteome</keyword>
<proteinExistence type="predicted"/>